<dbReference type="EMBL" id="JAVIJC010000015">
    <property type="protein sequence ID" value="MDX8493024.1"/>
    <property type="molecule type" value="Genomic_DNA"/>
</dbReference>
<evidence type="ECO:0000313" key="1">
    <source>
        <dbReference type="EMBL" id="MDX8493024.1"/>
    </source>
</evidence>
<evidence type="ECO:0008006" key="3">
    <source>
        <dbReference type="Google" id="ProtNLM"/>
    </source>
</evidence>
<protein>
    <recommendedName>
        <fullName evidence="3">Integron gene cassette protein</fullName>
    </recommendedName>
</protein>
<organism evidence="1 2">
    <name type="scientific">Mesorhizobium captivum</name>
    <dbReference type="NCBI Taxonomy" id="3072319"/>
    <lineage>
        <taxon>Bacteria</taxon>
        <taxon>Pseudomonadati</taxon>
        <taxon>Pseudomonadota</taxon>
        <taxon>Alphaproteobacteria</taxon>
        <taxon>Hyphomicrobiales</taxon>
        <taxon>Phyllobacteriaceae</taxon>
        <taxon>Mesorhizobium</taxon>
    </lineage>
</organism>
<dbReference type="RefSeq" id="WP_320227006.1">
    <property type="nucleotide sequence ID" value="NZ_JAVIJC010000015.1"/>
</dbReference>
<sequence length="129" mass="14925">MKLVRNIVLTPEAEKFIKQHYIEPDVASCSELQFIPRFIWVIAYKDADGKIMEGETVGYKLSRSSVSFLADSVVSSFDGGRKFFAVEFDAYGEKYDPDAQYLIEHFEDINYIIKQPKVSNRPSEWLQPF</sequence>
<reference evidence="1 2" key="1">
    <citation type="submission" date="2023-08" db="EMBL/GenBank/DDBJ databases">
        <title>Implementing the SeqCode for naming new Mesorhizobium species isolated from Vachellia karroo root nodules.</title>
        <authorList>
            <person name="Van Lill M."/>
        </authorList>
    </citation>
    <scope>NUCLEOTIDE SEQUENCE [LARGE SCALE GENOMIC DNA]</scope>
    <source>
        <strain evidence="1 2">VK22B</strain>
    </source>
</reference>
<accession>A0ABU4Z1F9</accession>
<comment type="caution">
    <text evidence="1">The sequence shown here is derived from an EMBL/GenBank/DDBJ whole genome shotgun (WGS) entry which is preliminary data.</text>
</comment>
<keyword evidence="2" id="KW-1185">Reference proteome</keyword>
<name>A0ABU4Z1F9_9HYPH</name>
<evidence type="ECO:0000313" key="2">
    <source>
        <dbReference type="Proteomes" id="UP001271249"/>
    </source>
</evidence>
<gene>
    <name evidence="1" type="ORF">RFN29_15715</name>
</gene>
<dbReference type="Proteomes" id="UP001271249">
    <property type="component" value="Unassembled WGS sequence"/>
</dbReference>
<proteinExistence type="predicted"/>